<organism evidence="1 2">
    <name type="scientific">Nelumbo nucifera</name>
    <name type="common">Sacred lotus</name>
    <dbReference type="NCBI Taxonomy" id="4432"/>
    <lineage>
        <taxon>Eukaryota</taxon>
        <taxon>Viridiplantae</taxon>
        <taxon>Streptophyta</taxon>
        <taxon>Embryophyta</taxon>
        <taxon>Tracheophyta</taxon>
        <taxon>Spermatophyta</taxon>
        <taxon>Magnoliopsida</taxon>
        <taxon>Proteales</taxon>
        <taxon>Nelumbonaceae</taxon>
        <taxon>Nelumbo</taxon>
    </lineage>
</organism>
<comment type="caution">
    <text evidence="1">The sequence shown here is derived from an EMBL/GenBank/DDBJ whole genome shotgun (WGS) entry which is preliminary data.</text>
</comment>
<gene>
    <name evidence="1" type="ORF">HUJ06_028177</name>
</gene>
<evidence type="ECO:0000313" key="1">
    <source>
        <dbReference type="EMBL" id="DAD26709.1"/>
    </source>
</evidence>
<keyword evidence="2" id="KW-1185">Reference proteome</keyword>
<protein>
    <submittedName>
        <fullName evidence="1">Uncharacterized protein</fullName>
    </submittedName>
</protein>
<proteinExistence type="predicted"/>
<reference evidence="1 2" key="1">
    <citation type="journal article" date="2020" name="Mol. Biol. Evol.">
        <title>Distinct Expression and Methylation Patterns for Genes with Different Fates following a Single Whole-Genome Duplication in Flowering Plants.</title>
        <authorList>
            <person name="Shi T."/>
            <person name="Rahmani R.S."/>
            <person name="Gugger P.F."/>
            <person name="Wang M."/>
            <person name="Li H."/>
            <person name="Zhang Y."/>
            <person name="Li Z."/>
            <person name="Wang Q."/>
            <person name="Van de Peer Y."/>
            <person name="Marchal K."/>
            <person name="Chen J."/>
        </authorList>
    </citation>
    <scope>NUCLEOTIDE SEQUENCE [LARGE SCALE GENOMIC DNA]</scope>
    <source>
        <tissue evidence="1">Leaf</tissue>
    </source>
</reference>
<dbReference type="AlphaFoldDB" id="A0A822Y5V4"/>
<name>A0A822Y5V4_NELNU</name>
<sequence>MIPSSSSGIAAVGLVFNGFWHQDSSTHLDNQHCVRWGVALPKKSVAHSYEWAAALFLFVHRKTTTTVLENGTLAPLVPPMIVELLSFTDGNVSQGFRLMRGCFAQEECSEQLQVRRCSVSVCRQRDDDNGA</sequence>
<dbReference type="Proteomes" id="UP000607653">
    <property type="component" value="Unassembled WGS sequence"/>
</dbReference>
<evidence type="ECO:0000313" key="2">
    <source>
        <dbReference type="Proteomes" id="UP000607653"/>
    </source>
</evidence>
<dbReference type="EMBL" id="DUZY01000002">
    <property type="protein sequence ID" value="DAD26709.1"/>
    <property type="molecule type" value="Genomic_DNA"/>
</dbReference>
<accession>A0A822Y5V4</accession>